<evidence type="ECO:0000313" key="1">
    <source>
        <dbReference type="EMBL" id="PHN05899.1"/>
    </source>
</evidence>
<dbReference type="EMBL" id="PDUD01000019">
    <property type="protein sequence ID" value="PHN05899.1"/>
    <property type="molecule type" value="Genomic_DNA"/>
</dbReference>
<accession>A0A2D0NCJ3</accession>
<proteinExistence type="predicted"/>
<evidence type="ECO:0000313" key="2">
    <source>
        <dbReference type="Proteomes" id="UP000223913"/>
    </source>
</evidence>
<reference evidence="1 2" key="1">
    <citation type="submission" date="2017-10" db="EMBL/GenBank/DDBJ databases">
        <title>The draft genome sequence of Lewinella nigricans NBRC 102662.</title>
        <authorList>
            <person name="Wang K."/>
        </authorList>
    </citation>
    <scope>NUCLEOTIDE SEQUENCE [LARGE SCALE GENOMIC DNA]</scope>
    <source>
        <strain evidence="1 2">NBRC 102662</strain>
    </source>
</reference>
<sequence length="315" mass="36006">METFASLKPTTTSNAISTSLTAGAVSDQAHAMDKTADRPEIPQRPTPAWMIKRSLPMRSREDMRLLATGHLPLGILPDGLLLPSFRYRRRVVDSLRDMQAARYDNTDAGQRVESWGKPLVDAPSLDAHLRLSVDERIQAISDPFVDRIREWLTGLGYRVEDLIDPLTGMKYHAGILRQISVSKSNSVLHVDDFVRDGRMKPDFRLPEVLRGQHYYQISFNLLLEDGGHQADPLYCYNRFYRDEDESYCLANGWQFPAELMEDAKYYRYQPKVGEAYVFSTTAYHDIFGGSPLSNRITWSVFGIYVPSKNLMLLYN</sequence>
<gene>
    <name evidence="1" type="ORF">CRP01_13025</name>
</gene>
<dbReference type="RefSeq" id="WP_099150492.1">
    <property type="nucleotide sequence ID" value="NZ_PDUD01000019.1"/>
</dbReference>
<dbReference type="AlphaFoldDB" id="A0A2D0NCJ3"/>
<keyword evidence="2" id="KW-1185">Reference proteome</keyword>
<protein>
    <recommendedName>
        <fullName evidence="3">Prolyl 4-hydroxylase alpha subunit Fe(2+) 2OG dioxygenase domain-containing protein</fullName>
    </recommendedName>
</protein>
<comment type="caution">
    <text evidence="1">The sequence shown here is derived from an EMBL/GenBank/DDBJ whole genome shotgun (WGS) entry which is preliminary data.</text>
</comment>
<organism evidence="1 2">
    <name type="scientific">Flavilitoribacter nigricans (strain ATCC 23147 / DSM 23189 / NBRC 102662 / NCIMB 1420 / SS-2)</name>
    <name type="common">Lewinella nigricans</name>
    <dbReference type="NCBI Taxonomy" id="1122177"/>
    <lineage>
        <taxon>Bacteria</taxon>
        <taxon>Pseudomonadati</taxon>
        <taxon>Bacteroidota</taxon>
        <taxon>Saprospiria</taxon>
        <taxon>Saprospirales</taxon>
        <taxon>Lewinellaceae</taxon>
        <taxon>Flavilitoribacter</taxon>
    </lineage>
</organism>
<dbReference type="Proteomes" id="UP000223913">
    <property type="component" value="Unassembled WGS sequence"/>
</dbReference>
<evidence type="ECO:0008006" key="3">
    <source>
        <dbReference type="Google" id="ProtNLM"/>
    </source>
</evidence>
<name>A0A2D0NCJ3_FLAN2</name>
<dbReference type="OrthoDB" id="419123at2"/>